<proteinExistence type="predicted"/>
<evidence type="ECO:0000313" key="2">
    <source>
        <dbReference type="EMBL" id="QJD96823.1"/>
    </source>
</evidence>
<dbReference type="CDD" id="cd00077">
    <property type="entry name" value="HDc"/>
    <property type="match status" value="1"/>
</dbReference>
<evidence type="ECO:0000259" key="1">
    <source>
        <dbReference type="Pfam" id="PF24391"/>
    </source>
</evidence>
<sequence length="193" mass="22497">MQFEQAGNFIMNKLRQELPNHLYYHSIEHVQDVYEAAEMLAKQEGLSAYETQLLLTAARYHDAGFLKGSQDHEEESCRIAQENLPTYGYNEEEISRICGIIMATRLPQTPKNHLEEILADADLDYLGRDDFFAVGYKLFQELLSFGVLSTEEEWNKLQVRFLESHHYFTSTAIQLRQEKKQVHLALIKEKLKL</sequence>
<dbReference type="KEGG" id="mrob:HH214_13565"/>
<dbReference type="InterPro" id="IPR003607">
    <property type="entry name" value="HD/PDEase_dom"/>
</dbReference>
<dbReference type="Gene3D" id="1.10.3210.10">
    <property type="entry name" value="Hypothetical protein af1432"/>
    <property type="match status" value="1"/>
</dbReference>
<reference evidence="2 3" key="1">
    <citation type="submission" date="2020-04" db="EMBL/GenBank/DDBJ databases">
        <title>Genome sequencing of novel species.</title>
        <authorList>
            <person name="Heo J."/>
            <person name="Kim S.-J."/>
            <person name="Kim J.-S."/>
            <person name="Hong S.-B."/>
            <person name="Kwon S.-W."/>
        </authorList>
    </citation>
    <scope>NUCLEOTIDE SEQUENCE [LARGE SCALE GENOMIC DNA]</scope>
    <source>
        <strain evidence="2 3">F39-2</strain>
    </source>
</reference>
<dbReference type="RefSeq" id="WP_169608471.1">
    <property type="nucleotide sequence ID" value="NZ_CP051682.1"/>
</dbReference>
<name>A0A7L5E7I4_9SPHI</name>
<evidence type="ECO:0000313" key="3">
    <source>
        <dbReference type="Proteomes" id="UP000503278"/>
    </source>
</evidence>
<keyword evidence="3" id="KW-1185">Reference proteome</keyword>
<dbReference type="SUPFAM" id="SSF109604">
    <property type="entry name" value="HD-domain/PDEase-like"/>
    <property type="match status" value="1"/>
</dbReference>
<gene>
    <name evidence="2" type="ORF">HH214_13565</name>
</gene>
<organism evidence="2 3">
    <name type="scientific">Mucilaginibacter robiniae</name>
    <dbReference type="NCBI Taxonomy" id="2728022"/>
    <lineage>
        <taxon>Bacteria</taxon>
        <taxon>Pseudomonadati</taxon>
        <taxon>Bacteroidota</taxon>
        <taxon>Sphingobacteriia</taxon>
        <taxon>Sphingobacteriales</taxon>
        <taxon>Sphingobacteriaceae</taxon>
        <taxon>Mucilaginibacter</taxon>
    </lineage>
</organism>
<dbReference type="InterPro" id="IPR056471">
    <property type="entry name" value="HD-CE"/>
</dbReference>
<dbReference type="AlphaFoldDB" id="A0A7L5E7I4"/>
<feature type="domain" description="HD-CE" evidence="1">
    <location>
        <begin position="25"/>
        <end position="79"/>
    </location>
</feature>
<dbReference type="Proteomes" id="UP000503278">
    <property type="component" value="Chromosome"/>
</dbReference>
<dbReference type="Pfam" id="PF24391">
    <property type="entry name" value="HD-CE"/>
    <property type="match status" value="1"/>
</dbReference>
<protein>
    <submittedName>
        <fullName evidence="2">HD domain-containing protein</fullName>
    </submittedName>
</protein>
<dbReference type="EMBL" id="CP051682">
    <property type="protein sequence ID" value="QJD96823.1"/>
    <property type="molecule type" value="Genomic_DNA"/>
</dbReference>
<accession>A0A7L5E7I4</accession>